<dbReference type="InterPro" id="IPR044398">
    <property type="entry name" value="Globin-sensor_dom"/>
</dbReference>
<dbReference type="PIRSF" id="PIRSF014300">
    <property type="entry name" value="Protoglobin"/>
    <property type="match status" value="1"/>
</dbReference>
<dbReference type="InterPro" id="IPR012102">
    <property type="entry name" value="Protoglobin"/>
</dbReference>
<reference evidence="2" key="1">
    <citation type="journal article" date="2020" name="mSystems">
        <title>Genome- and Community-Level Interaction Insights into Carbon Utilization and Element Cycling Functions of Hydrothermarchaeota in Hydrothermal Sediment.</title>
        <authorList>
            <person name="Zhou Z."/>
            <person name="Liu Y."/>
            <person name="Xu W."/>
            <person name="Pan J."/>
            <person name="Luo Z.H."/>
            <person name="Li M."/>
        </authorList>
    </citation>
    <scope>NUCLEOTIDE SEQUENCE [LARGE SCALE GENOMIC DNA]</scope>
    <source>
        <strain evidence="2">SpSt-1084</strain>
    </source>
</reference>
<proteinExistence type="predicted"/>
<accession>A0A7C5Y955</accession>
<evidence type="ECO:0000313" key="2">
    <source>
        <dbReference type="EMBL" id="HHR40678.1"/>
    </source>
</evidence>
<evidence type="ECO:0000259" key="1">
    <source>
        <dbReference type="Pfam" id="PF11563"/>
    </source>
</evidence>
<dbReference type="GO" id="GO:0020037">
    <property type="term" value="F:heme binding"/>
    <property type="evidence" value="ECO:0007669"/>
    <property type="project" value="InterPro"/>
</dbReference>
<dbReference type="EMBL" id="DRXS01000137">
    <property type="protein sequence ID" value="HHR40678.1"/>
    <property type="molecule type" value="Genomic_DNA"/>
</dbReference>
<dbReference type="GO" id="GO:0019825">
    <property type="term" value="F:oxygen binding"/>
    <property type="evidence" value="ECO:0007669"/>
    <property type="project" value="InterPro"/>
</dbReference>
<name>A0A7C5Y955_CALS0</name>
<dbReference type="InterPro" id="IPR012292">
    <property type="entry name" value="Globin/Proto"/>
</dbReference>
<comment type="caution">
    <text evidence="2">The sequence shown here is derived from an EMBL/GenBank/DDBJ whole genome shotgun (WGS) entry which is preliminary data.</text>
</comment>
<organism evidence="2">
    <name type="scientific">Caldiarchaeum subterraneum</name>
    <dbReference type="NCBI Taxonomy" id="311458"/>
    <lineage>
        <taxon>Archaea</taxon>
        <taxon>Nitrososphaerota</taxon>
        <taxon>Candidatus Caldarchaeales</taxon>
        <taxon>Candidatus Caldarchaeaceae</taxon>
        <taxon>Candidatus Caldarchaeum</taxon>
    </lineage>
</organism>
<protein>
    <submittedName>
        <fullName evidence="2">Protogloblin ApPgb</fullName>
    </submittedName>
</protein>
<dbReference type="Gene3D" id="1.10.490.10">
    <property type="entry name" value="Globins"/>
    <property type="match status" value="1"/>
</dbReference>
<dbReference type="InterPro" id="IPR009050">
    <property type="entry name" value="Globin-like_sf"/>
</dbReference>
<dbReference type="AlphaFoldDB" id="A0A7C5Y955"/>
<sequence length="196" mass="23073">MSGEIPGYIYGSKDLPEAPVSDDEFKLLKKTVLFTDEDIRYLRMAGDVLKDQVDDVLDLWYGWVGSHPHLVYYFGHRETGQPISEYLEAVRKRFGKWILDTCFREYDRDWLNYQLEIGRRHHRQRKNKTDKVESVEHIPLRYLIAFIVPITSTIKPFLAKKGHSAEDVEKMYNAWFKAVTLSVALWSIPYANKGEW</sequence>
<dbReference type="CDD" id="cd12124">
    <property type="entry name" value="Pgbs"/>
    <property type="match status" value="1"/>
</dbReference>
<feature type="domain" description="Globin-sensor" evidence="1">
    <location>
        <begin position="22"/>
        <end position="195"/>
    </location>
</feature>
<gene>
    <name evidence="2" type="ORF">ENM42_02495</name>
</gene>
<dbReference type="SUPFAM" id="SSF46458">
    <property type="entry name" value="Globin-like"/>
    <property type="match status" value="1"/>
</dbReference>
<dbReference type="Pfam" id="PF11563">
    <property type="entry name" value="Protoglobin"/>
    <property type="match status" value="1"/>
</dbReference>